<reference evidence="1 2" key="1">
    <citation type="submission" date="2020-07" db="EMBL/GenBank/DDBJ databases">
        <authorList>
            <person name="Hilgarth M."/>
            <person name="Werum V."/>
            <person name="Vogel R.F."/>
        </authorList>
    </citation>
    <scope>NUCLEOTIDE SEQUENCE [LARGE SCALE GENOMIC DNA]</scope>
    <source>
        <strain evidence="1 2">DSM 28961</strain>
    </source>
</reference>
<dbReference type="GeneID" id="303195845"/>
<name>A0A7V8N2C8_9LACT</name>
<evidence type="ECO:0000313" key="1">
    <source>
        <dbReference type="EMBL" id="MBA0017425.1"/>
    </source>
</evidence>
<gene>
    <name evidence="1" type="ORF">HZR21_09975</name>
</gene>
<dbReference type="EMBL" id="JACBNY010000024">
    <property type="protein sequence ID" value="MBA0017425.1"/>
    <property type="molecule type" value="Genomic_DNA"/>
</dbReference>
<evidence type="ECO:0000313" key="2">
    <source>
        <dbReference type="Proteomes" id="UP000530186"/>
    </source>
</evidence>
<sequence length="148" mass="17163">MTENETVYARLKNVGNPMFLLKMSYDIRKFLQEHQVDFPQTGDFDRVFVEVSDQAFECYDAGVVKLELMPEKGSLVRLSRASLIEIAENLQIEFDKKNDESLLSSLLTELRKIKHLKEYKIILMIIDSSFQTNLKMTELVKIVINQLG</sequence>
<accession>A0A7V8N2C8</accession>
<comment type="caution">
    <text evidence="1">The sequence shown here is derived from an EMBL/GenBank/DDBJ whole genome shotgun (WGS) entry which is preliminary data.</text>
</comment>
<dbReference type="Proteomes" id="UP000530186">
    <property type="component" value="Unassembled WGS sequence"/>
</dbReference>
<protein>
    <submittedName>
        <fullName evidence="1">Uncharacterized protein</fullName>
    </submittedName>
</protein>
<keyword evidence="2" id="KW-1185">Reference proteome</keyword>
<dbReference type="AlphaFoldDB" id="A0A7V8N2C8"/>
<proteinExistence type="predicted"/>
<organism evidence="1 2">
    <name type="scientific">Pseudolactococcus laudensis</name>
    <dbReference type="NCBI Taxonomy" id="1494461"/>
    <lineage>
        <taxon>Bacteria</taxon>
        <taxon>Bacillati</taxon>
        <taxon>Bacillota</taxon>
        <taxon>Bacilli</taxon>
        <taxon>Lactobacillales</taxon>
        <taxon>Streptococcaceae</taxon>
        <taxon>Pseudolactococcus</taxon>
    </lineage>
</organism>
<dbReference type="RefSeq" id="WP_180747514.1">
    <property type="nucleotide sequence ID" value="NZ_CBCRWQ010000027.1"/>
</dbReference>